<evidence type="ECO:0000259" key="9">
    <source>
        <dbReference type="Pfam" id="PF01425"/>
    </source>
</evidence>
<evidence type="ECO:0000256" key="7">
    <source>
        <dbReference type="ARBA" id="ARBA00047407"/>
    </source>
</evidence>
<dbReference type="InterPro" id="IPR020556">
    <property type="entry name" value="Amidase_CS"/>
</dbReference>
<keyword evidence="11" id="KW-1185">Reference proteome</keyword>
<evidence type="ECO:0000256" key="2">
    <source>
        <dbReference type="ARBA" id="ARBA00022598"/>
    </source>
</evidence>
<feature type="active site" description="Charge relay system" evidence="8">
    <location>
        <position position="149"/>
    </location>
</feature>
<gene>
    <name evidence="8 10" type="primary">gatA</name>
    <name evidence="10" type="ORF">ABM34_11465</name>
</gene>
<dbReference type="Proteomes" id="UP000036106">
    <property type="component" value="Chromosome"/>
</dbReference>
<dbReference type="PANTHER" id="PTHR11895:SF151">
    <property type="entry name" value="GLUTAMYL-TRNA(GLN) AMIDOTRANSFERASE SUBUNIT A"/>
    <property type="match status" value="1"/>
</dbReference>
<feature type="active site" description="Acyl-ester intermediate" evidence="8">
    <location>
        <position position="173"/>
    </location>
</feature>
<accession>A0A0H4R2V3</accession>
<dbReference type="InterPro" id="IPR036928">
    <property type="entry name" value="AS_sf"/>
</dbReference>
<feature type="active site" description="Charge relay system" evidence="8">
    <location>
        <position position="74"/>
    </location>
</feature>
<dbReference type="PANTHER" id="PTHR11895">
    <property type="entry name" value="TRANSAMIDASE"/>
    <property type="match status" value="1"/>
</dbReference>
<dbReference type="STRING" id="1007676.ABM34_11465"/>
<comment type="subunit">
    <text evidence="8">Heterotrimer of A, B and C subunits.</text>
</comment>
<dbReference type="RefSeq" id="WP_048705867.1">
    <property type="nucleotide sequence ID" value="NZ_CP012034.1"/>
</dbReference>
<dbReference type="SUPFAM" id="SSF75304">
    <property type="entry name" value="Amidase signature (AS) enzymes"/>
    <property type="match status" value="1"/>
</dbReference>
<dbReference type="EC" id="6.3.5.7" evidence="8"/>
<dbReference type="Pfam" id="PF01425">
    <property type="entry name" value="Amidase"/>
    <property type="match status" value="1"/>
</dbReference>
<sequence length="485" mass="52188">MDYFNETIDSLHTKLVNKDITAEELTKDTLQKIHDKETNLNAYVTVNDDAVKDAAKVDADGIKGNLSGIPIAIKDNILTEGLLTTASSKILSNFMPVYNATVTEKLNAAGAINVGKTNLDEFAMGSSTETSYYGTSHNAWDYTKVPGGSSGGSAAAVASGDAIAALGTDTGGSIRQPASFNGIFGIKPTYGRVSRWGVIAFASSLDQVGVMSKRVEDSAEVLSTISGHDVHDSTSSEKEVPDYRANLNKDMHGVKIAVPKEFWDEGTDPKVLEQIDAALDVYKKLGATVEQVSLPTLKHAVEVYYVIASSEASSNLQRYDGVRYGFRAKDVKNIKELFVNSRSEGFGDEVKRRIMLGTFALSAGAYDAYFKKAAEVRTIFINELSDVLSKYNLIAGPVTTTTAFGINEKIDDPVAMYMNDILTIPANLAGLPAASVPAGLADGMPVGLQLMANKFDEQSIFNAAYALQEENKFYEQIPTALKGED</sequence>
<comment type="similarity">
    <text evidence="1 8">Belongs to the amidase family. GatA subfamily.</text>
</comment>
<dbReference type="PATRIC" id="fig|1007676.4.peg.2318"/>
<keyword evidence="5 8" id="KW-0648">Protein biosynthesis</keyword>
<keyword evidence="2 8" id="KW-0436">Ligase</keyword>
<protein>
    <recommendedName>
        <fullName evidence="8">Glutamyl-tRNA(Gln) amidotransferase subunit A</fullName>
        <shortName evidence="8">Glu-ADT subunit A</shortName>
        <ecNumber evidence="8">6.3.5.7</ecNumber>
    </recommendedName>
</protein>
<dbReference type="GO" id="GO:0005524">
    <property type="term" value="F:ATP binding"/>
    <property type="evidence" value="ECO:0007669"/>
    <property type="project" value="UniProtKB-KW"/>
</dbReference>
<organism evidence="10 11">
    <name type="scientific">Companilactobacillus ginsenosidimutans</name>
    <dbReference type="NCBI Taxonomy" id="1007676"/>
    <lineage>
        <taxon>Bacteria</taxon>
        <taxon>Bacillati</taxon>
        <taxon>Bacillota</taxon>
        <taxon>Bacilli</taxon>
        <taxon>Lactobacillales</taxon>
        <taxon>Lactobacillaceae</taxon>
        <taxon>Companilactobacillus</taxon>
    </lineage>
</organism>
<dbReference type="GO" id="GO:0016740">
    <property type="term" value="F:transferase activity"/>
    <property type="evidence" value="ECO:0007669"/>
    <property type="project" value="UniProtKB-KW"/>
</dbReference>
<evidence type="ECO:0000256" key="4">
    <source>
        <dbReference type="ARBA" id="ARBA00022840"/>
    </source>
</evidence>
<dbReference type="InterPro" id="IPR000120">
    <property type="entry name" value="Amidase"/>
</dbReference>
<dbReference type="InterPro" id="IPR023631">
    <property type="entry name" value="Amidase_dom"/>
</dbReference>
<dbReference type="EMBL" id="CP012034">
    <property type="protein sequence ID" value="AKP68090.1"/>
    <property type="molecule type" value="Genomic_DNA"/>
</dbReference>
<evidence type="ECO:0000256" key="6">
    <source>
        <dbReference type="ARBA" id="ARBA00025295"/>
    </source>
</evidence>
<feature type="domain" description="Amidase" evidence="9">
    <location>
        <begin position="24"/>
        <end position="460"/>
    </location>
</feature>
<dbReference type="GO" id="GO:0030956">
    <property type="term" value="C:glutamyl-tRNA(Gln) amidotransferase complex"/>
    <property type="evidence" value="ECO:0007669"/>
    <property type="project" value="InterPro"/>
</dbReference>
<proteinExistence type="inferred from homology"/>
<keyword evidence="3 8" id="KW-0547">Nucleotide-binding</keyword>
<evidence type="ECO:0000256" key="8">
    <source>
        <dbReference type="HAMAP-Rule" id="MF_00120"/>
    </source>
</evidence>
<dbReference type="NCBIfam" id="TIGR00132">
    <property type="entry name" value="gatA"/>
    <property type="match status" value="1"/>
</dbReference>
<dbReference type="AlphaFoldDB" id="A0A0H4R2V3"/>
<dbReference type="GO" id="GO:0006412">
    <property type="term" value="P:translation"/>
    <property type="evidence" value="ECO:0007669"/>
    <property type="project" value="UniProtKB-UniRule"/>
</dbReference>
<evidence type="ECO:0000256" key="5">
    <source>
        <dbReference type="ARBA" id="ARBA00022917"/>
    </source>
</evidence>
<comment type="catalytic activity">
    <reaction evidence="7 8">
        <text>L-glutamyl-tRNA(Gln) + L-glutamine + ATP + H2O = L-glutaminyl-tRNA(Gln) + L-glutamate + ADP + phosphate + H(+)</text>
        <dbReference type="Rhea" id="RHEA:17521"/>
        <dbReference type="Rhea" id="RHEA-COMP:9681"/>
        <dbReference type="Rhea" id="RHEA-COMP:9684"/>
        <dbReference type="ChEBI" id="CHEBI:15377"/>
        <dbReference type="ChEBI" id="CHEBI:15378"/>
        <dbReference type="ChEBI" id="CHEBI:29985"/>
        <dbReference type="ChEBI" id="CHEBI:30616"/>
        <dbReference type="ChEBI" id="CHEBI:43474"/>
        <dbReference type="ChEBI" id="CHEBI:58359"/>
        <dbReference type="ChEBI" id="CHEBI:78520"/>
        <dbReference type="ChEBI" id="CHEBI:78521"/>
        <dbReference type="ChEBI" id="CHEBI:456216"/>
        <dbReference type="EC" id="6.3.5.7"/>
    </reaction>
</comment>
<comment type="function">
    <text evidence="6 8">Allows the formation of correctly charged Gln-tRNA(Gln) through the transamidation of misacylated Glu-tRNA(Gln) in organisms which lack glutaminyl-tRNA synthetase. The reaction takes place in the presence of glutamine and ATP through an activated gamma-phospho-Glu-tRNA(Gln).</text>
</comment>
<evidence type="ECO:0000256" key="1">
    <source>
        <dbReference type="ARBA" id="ARBA00008069"/>
    </source>
</evidence>
<keyword evidence="4 8" id="KW-0067">ATP-binding</keyword>
<dbReference type="InterPro" id="IPR004412">
    <property type="entry name" value="GatA"/>
</dbReference>
<dbReference type="HAMAP" id="MF_00120">
    <property type="entry name" value="GatA"/>
    <property type="match status" value="1"/>
</dbReference>
<dbReference type="PROSITE" id="PS00571">
    <property type="entry name" value="AMIDASES"/>
    <property type="match status" value="1"/>
</dbReference>
<evidence type="ECO:0000256" key="3">
    <source>
        <dbReference type="ARBA" id="ARBA00022741"/>
    </source>
</evidence>
<dbReference type="GO" id="GO:0050567">
    <property type="term" value="F:glutaminyl-tRNA synthase (glutamine-hydrolyzing) activity"/>
    <property type="evidence" value="ECO:0007669"/>
    <property type="project" value="UniProtKB-UniRule"/>
</dbReference>
<dbReference type="Gene3D" id="3.90.1300.10">
    <property type="entry name" value="Amidase signature (AS) domain"/>
    <property type="match status" value="1"/>
</dbReference>
<name>A0A0H4R2V3_9LACO</name>
<keyword evidence="10" id="KW-0808">Transferase</keyword>
<evidence type="ECO:0000313" key="10">
    <source>
        <dbReference type="EMBL" id="AKP68090.1"/>
    </source>
</evidence>
<dbReference type="KEGG" id="lgn:ABM34_11465"/>
<evidence type="ECO:0000313" key="11">
    <source>
        <dbReference type="Proteomes" id="UP000036106"/>
    </source>
</evidence>
<reference evidence="11" key="1">
    <citation type="submission" date="2015-07" db="EMBL/GenBank/DDBJ databases">
        <title>Lactobacillus ginsenosidimutans/EMML 3141/ whole genome sequencing.</title>
        <authorList>
            <person name="Kim M.K."/>
            <person name="Im W.-T."/>
            <person name="Srinivasan S."/>
            <person name="Lee J.-J."/>
        </authorList>
    </citation>
    <scope>NUCLEOTIDE SEQUENCE [LARGE SCALE GENOMIC DNA]</scope>
    <source>
        <strain evidence="11">EMML 3041</strain>
    </source>
</reference>
<dbReference type="OrthoDB" id="9811471at2"/>